<keyword evidence="3 4" id="KW-0408">Iron</keyword>
<accession>A0A4P8J3M3</accession>
<protein>
    <submittedName>
        <fullName evidence="6">Cytochrome c</fullName>
    </submittedName>
</protein>
<keyword evidence="2 4" id="KW-0479">Metal-binding</keyword>
<dbReference type="GO" id="GO:0046872">
    <property type="term" value="F:metal ion binding"/>
    <property type="evidence" value="ECO:0007669"/>
    <property type="project" value="UniProtKB-KW"/>
</dbReference>
<evidence type="ECO:0000256" key="4">
    <source>
        <dbReference type="PROSITE-ProRule" id="PRU00433"/>
    </source>
</evidence>
<dbReference type="SUPFAM" id="SSF46626">
    <property type="entry name" value="Cytochrome c"/>
    <property type="match status" value="1"/>
</dbReference>
<sequence length="183" mass="19761">MNSGNRSIFPSARSTFFVLVAAALISLAGAFAFMYSGLYDVSAASGHNPLVAWFLHATYEQSLHRHAKNVHVPADLMTTANVEAGARLYQSTCVLCHGAPGQPLSPIGQGILPLAPNLLGATRRNNPQLMYWVIRNGVKMTAMPAFGKTHDDAQLWQIASFLYQARGISPHDYEKMTASGSGK</sequence>
<name>A0A4P8J3M3_9BURK</name>
<dbReference type="EMBL" id="CP040078">
    <property type="protein sequence ID" value="QCP54883.1"/>
    <property type="molecule type" value="Genomic_DNA"/>
</dbReference>
<gene>
    <name evidence="6" type="ORF">FAZ95_28295</name>
</gene>
<dbReference type="OrthoDB" id="9808312at2"/>
<dbReference type="Proteomes" id="UP000298656">
    <property type="component" value="Chromosome 2"/>
</dbReference>
<dbReference type="Pfam" id="PF13442">
    <property type="entry name" value="Cytochrome_CBB3"/>
    <property type="match status" value="1"/>
</dbReference>
<keyword evidence="1 4" id="KW-0349">Heme</keyword>
<evidence type="ECO:0000256" key="3">
    <source>
        <dbReference type="ARBA" id="ARBA00023004"/>
    </source>
</evidence>
<dbReference type="InterPro" id="IPR009056">
    <property type="entry name" value="Cyt_c-like_dom"/>
</dbReference>
<feature type="domain" description="Cytochrome c" evidence="5">
    <location>
        <begin position="80"/>
        <end position="166"/>
    </location>
</feature>
<evidence type="ECO:0000256" key="1">
    <source>
        <dbReference type="ARBA" id="ARBA00022617"/>
    </source>
</evidence>
<organism evidence="6 7">
    <name type="scientific">Trinickia violacea</name>
    <dbReference type="NCBI Taxonomy" id="2571746"/>
    <lineage>
        <taxon>Bacteria</taxon>
        <taxon>Pseudomonadati</taxon>
        <taxon>Pseudomonadota</taxon>
        <taxon>Betaproteobacteria</taxon>
        <taxon>Burkholderiales</taxon>
        <taxon>Burkholderiaceae</taxon>
        <taxon>Trinickia</taxon>
    </lineage>
</organism>
<evidence type="ECO:0000259" key="5">
    <source>
        <dbReference type="PROSITE" id="PS51007"/>
    </source>
</evidence>
<evidence type="ECO:0000256" key="2">
    <source>
        <dbReference type="ARBA" id="ARBA00022723"/>
    </source>
</evidence>
<keyword evidence="7" id="KW-1185">Reference proteome</keyword>
<evidence type="ECO:0000313" key="7">
    <source>
        <dbReference type="Proteomes" id="UP000298656"/>
    </source>
</evidence>
<dbReference type="PROSITE" id="PS51007">
    <property type="entry name" value="CYTC"/>
    <property type="match status" value="1"/>
</dbReference>
<dbReference type="InterPro" id="IPR036909">
    <property type="entry name" value="Cyt_c-like_dom_sf"/>
</dbReference>
<dbReference type="AlphaFoldDB" id="A0A4P8J3M3"/>
<evidence type="ECO:0000313" key="6">
    <source>
        <dbReference type="EMBL" id="QCP54883.1"/>
    </source>
</evidence>
<reference evidence="6 7" key="1">
    <citation type="submission" date="2019-05" db="EMBL/GenBank/DDBJ databases">
        <title>Burkholderia sp. DHOD12, isolated from subtropical forest soil.</title>
        <authorList>
            <person name="Gao Z.-H."/>
            <person name="Qiu L.-H."/>
        </authorList>
    </citation>
    <scope>NUCLEOTIDE SEQUENCE [LARGE SCALE GENOMIC DNA]</scope>
    <source>
        <strain evidence="6 7">DHOD12</strain>
    </source>
</reference>
<dbReference type="KEGG" id="tvl:FAZ95_28295"/>
<dbReference type="GO" id="GO:0009055">
    <property type="term" value="F:electron transfer activity"/>
    <property type="evidence" value="ECO:0007669"/>
    <property type="project" value="InterPro"/>
</dbReference>
<dbReference type="Gene3D" id="1.10.760.10">
    <property type="entry name" value="Cytochrome c-like domain"/>
    <property type="match status" value="1"/>
</dbReference>
<proteinExistence type="predicted"/>
<dbReference type="GO" id="GO:0020037">
    <property type="term" value="F:heme binding"/>
    <property type="evidence" value="ECO:0007669"/>
    <property type="project" value="InterPro"/>
</dbReference>